<dbReference type="Pfam" id="PF00465">
    <property type="entry name" value="Fe-ADH"/>
    <property type="match status" value="1"/>
</dbReference>
<organism evidence="6">
    <name type="scientific">marine metagenome</name>
    <dbReference type="NCBI Taxonomy" id="408172"/>
    <lineage>
        <taxon>unclassified sequences</taxon>
        <taxon>metagenomes</taxon>
        <taxon>ecological metagenomes</taxon>
    </lineage>
</organism>
<keyword evidence="3" id="KW-0520">NAD</keyword>
<name>A0A382MNX4_9ZZZZ</name>
<dbReference type="SUPFAM" id="SSF56796">
    <property type="entry name" value="Dehydroquinate synthase-like"/>
    <property type="match status" value="1"/>
</dbReference>
<accession>A0A382MNX4</accession>
<dbReference type="InterPro" id="IPR018211">
    <property type="entry name" value="ADH_Fe_CS"/>
</dbReference>
<dbReference type="GO" id="GO:0046872">
    <property type="term" value="F:metal ion binding"/>
    <property type="evidence" value="ECO:0007669"/>
    <property type="project" value="InterPro"/>
</dbReference>
<dbReference type="InterPro" id="IPR056798">
    <property type="entry name" value="ADH_Fe_C"/>
</dbReference>
<protein>
    <submittedName>
        <fullName evidence="6">Uncharacterized protein</fullName>
    </submittedName>
</protein>
<keyword evidence="2" id="KW-0560">Oxidoreductase</keyword>
<evidence type="ECO:0000259" key="4">
    <source>
        <dbReference type="Pfam" id="PF00465"/>
    </source>
</evidence>
<feature type="domain" description="Alcohol dehydrogenase iron-type/glycerol dehydrogenase GldA" evidence="4">
    <location>
        <begin position="5"/>
        <end position="131"/>
    </location>
</feature>
<dbReference type="PROSITE" id="PS00060">
    <property type="entry name" value="ADH_IRON_2"/>
    <property type="match status" value="1"/>
</dbReference>
<evidence type="ECO:0000259" key="5">
    <source>
        <dbReference type="Pfam" id="PF25137"/>
    </source>
</evidence>
<evidence type="ECO:0000256" key="2">
    <source>
        <dbReference type="ARBA" id="ARBA00023002"/>
    </source>
</evidence>
<dbReference type="PANTHER" id="PTHR11496:SF102">
    <property type="entry name" value="ALCOHOL DEHYDROGENASE 4"/>
    <property type="match status" value="1"/>
</dbReference>
<dbReference type="PANTHER" id="PTHR11496">
    <property type="entry name" value="ALCOHOL DEHYDROGENASE"/>
    <property type="match status" value="1"/>
</dbReference>
<dbReference type="GO" id="GO:0004022">
    <property type="term" value="F:alcohol dehydrogenase (NAD+) activity"/>
    <property type="evidence" value="ECO:0007669"/>
    <property type="project" value="TreeGrafter"/>
</dbReference>
<dbReference type="InterPro" id="IPR001670">
    <property type="entry name" value="ADH_Fe/GldA"/>
</dbReference>
<sequence length="339" mass="36823">GRTAGVFFETSQHVPRESVIAATNFARSKNADAIISFGGGTPNDTAKAVTMCLADGITEPSGLDALRIKFEYPDKIEIPSLSADPVPMFAVPTTLSAGEFTFFVGVTDRERKVKDLYLDKRITAKSVFLDPEFTLATPERLWLGTGMRAVDHCIEAMCSSTHQPFTDALAYRALNMLVRYLRETKADPEDLAARGQCMVAAWMSVCGLASVALGLSHGIGHQLGARCDVAHGETSAVMMQHVMKFNLKETQAQQAWVAEAMGVDIDGMSEKDAAAAAGEEVLKLVRDDLGLPWRLRDVGVNEEDFDGIAVDALEDLIVASNPRTIDSKEQVVRILETAW</sequence>
<dbReference type="InterPro" id="IPR039697">
    <property type="entry name" value="Alcohol_dehydrogenase_Fe"/>
</dbReference>
<dbReference type="AlphaFoldDB" id="A0A382MNX4"/>
<reference evidence="6" key="1">
    <citation type="submission" date="2018-05" db="EMBL/GenBank/DDBJ databases">
        <authorList>
            <person name="Lanie J.A."/>
            <person name="Ng W.-L."/>
            <person name="Kazmierczak K.M."/>
            <person name="Andrzejewski T.M."/>
            <person name="Davidsen T.M."/>
            <person name="Wayne K.J."/>
            <person name="Tettelin H."/>
            <person name="Glass J.I."/>
            <person name="Rusch D."/>
            <person name="Podicherti R."/>
            <person name="Tsui H.-C.T."/>
            <person name="Winkler M.E."/>
        </authorList>
    </citation>
    <scope>NUCLEOTIDE SEQUENCE</scope>
</reference>
<evidence type="ECO:0000313" key="6">
    <source>
        <dbReference type="EMBL" id="SVC50178.1"/>
    </source>
</evidence>
<feature type="non-terminal residue" evidence="6">
    <location>
        <position position="1"/>
    </location>
</feature>
<evidence type="ECO:0000256" key="3">
    <source>
        <dbReference type="ARBA" id="ARBA00023027"/>
    </source>
</evidence>
<dbReference type="Gene3D" id="1.20.1090.10">
    <property type="entry name" value="Dehydroquinate synthase-like - alpha domain"/>
    <property type="match status" value="1"/>
</dbReference>
<proteinExistence type="inferred from homology"/>
<dbReference type="Pfam" id="PF25137">
    <property type="entry name" value="ADH_Fe_C"/>
    <property type="match status" value="1"/>
</dbReference>
<evidence type="ECO:0000256" key="1">
    <source>
        <dbReference type="ARBA" id="ARBA00007358"/>
    </source>
</evidence>
<comment type="similarity">
    <text evidence="1">Belongs to the iron-containing alcohol dehydrogenase family.</text>
</comment>
<feature type="domain" description="Fe-containing alcohol dehydrogenase-like C-terminal" evidence="5">
    <location>
        <begin position="145"/>
        <end position="339"/>
    </location>
</feature>
<dbReference type="EMBL" id="UINC01094709">
    <property type="protein sequence ID" value="SVC50178.1"/>
    <property type="molecule type" value="Genomic_DNA"/>
</dbReference>
<gene>
    <name evidence="6" type="ORF">METZ01_LOCUS303032</name>
</gene>
<dbReference type="CDD" id="cd08192">
    <property type="entry name" value="MAR-like"/>
    <property type="match status" value="1"/>
</dbReference>
<dbReference type="Gene3D" id="3.40.50.1970">
    <property type="match status" value="1"/>
</dbReference>